<evidence type="ECO:0000256" key="1">
    <source>
        <dbReference type="SAM" id="Phobius"/>
    </source>
</evidence>
<feature type="transmembrane region" description="Helical" evidence="1">
    <location>
        <begin position="35"/>
        <end position="58"/>
    </location>
</feature>
<feature type="transmembrane region" description="Helical" evidence="1">
    <location>
        <begin position="6"/>
        <end position="23"/>
    </location>
</feature>
<protein>
    <submittedName>
        <fullName evidence="2">Uncharacterized protein</fullName>
    </submittedName>
</protein>
<feature type="transmembrane region" description="Helical" evidence="1">
    <location>
        <begin position="64"/>
        <end position="90"/>
    </location>
</feature>
<comment type="caution">
    <text evidence="2">The sequence shown here is derived from an EMBL/GenBank/DDBJ whole genome shotgun (WGS) entry which is preliminary data.</text>
</comment>
<reference evidence="2" key="1">
    <citation type="submission" date="2020-09" db="EMBL/GenBank/DDBJ databases">
        <authorList>
            <person name="Kim M.K."/>
        </authorList>
    </citation>
    <scope>NUCLEOTIDE SEQUENCE</scope>
    <source>
        <strain evidence="2">BT702</strain>
    </source>
</reference>
<evidence type="ECO:0000313" key="2">
    <source>
        <dbReference type="EMBL" id="MBD2704528.1"/>
    </source>
</evidence>
<keyword evidence="1" id="KW-0812">Transmembrane</keyword>
<gene>
    <name evidence="2" type="ORF">IC229_28060</name>
</gene>
<keyword evidence="1" id="KW-0472">Membrane</keyword>
<organism evidence="2 3">
    <name type="scientific">Spirosoma profusum</name>
    <dbReference type="NCBI Taxonomy" id="2771354"/>
    <lineage>
        <taxon>Bacteria</taxon>
        <taxon>Pseudomonadati</taxon>
        <taxon>Bacteroidota</taxon>
        <taxon>Cytophagia</taxon>
        <taxon>Cytophagales</taxon>
        <taxon>Cytophagaceae</taxon>
        <taxon>Spirosoma</taxon>
    </lineage>
</organism>
<dbReference type="RefSeq" id="WP_190891178.1">
    <property type="nucleotide sequence ID" value="NZ_JACWZY010000033.1"/>
</dbReference>
<name>A0A926Y0V6_9BACT</name>
<evidence type="ECO:0000313" key="3">
    <source>
        <dbReference type="Proteomes" id="UP000598820"/>
    </source>
</evidence>
<dbReference type="Proteomes" id="UP000598820">
    <property type="component" value="Unassembled WGS sequence"/>
</dbReference>
<sequence length="102" mass="11542">MALLWFFWGIDIITFLAAVYFFFRAVATSPSFDPFFILGWFGLIITPYSVIIGSYWLFTYTFHVSAVLLAAVPAVPALFYACLNLLLVSFETNVSGIPIRNR</sequence>
<accession>A0A926Y0V6</accession>
<proteinExistence type="predicted"/>
<keyword evidence="3" id="KW-1185">Reference proteome</keyword>
<dbReference type="EMBL" id="JACWZY010000033">
    <property type="protein sequence ID" value="MBD2704528.1"/>
    <property type="molecule type" value="Genomic_DNA"/>
</dbReference>
<dbReference type="AlphaFoldDB" id="A0A926Y0V6"/>
<keyword evidence="1" id="KW-1133">Transmembrane helix</keyword>